<dbReference type="EMBL" id="RQZG01000008">
    <property type="protein sequence ID" value="RRD04969.1"/>
    <property type="molecule type" value="Genomic_DNA"/>
</dbReference>
<dbReference type="CDD" id="cd01392">
    <property type="entry name" value="HTH_LacI"/>
    <property type="match status" value="1"/>
</dbReference>
<evidence type="ECO:0000256" key="3">
    <source>
        <dbReference type="ARBA" id="ARBA00023163"/>
    </source>
</evidence>
<dbReference type="SUPFAM" id="SSF47413">
    <property type="entry name" value="lambda repressor-like DNA-binding domains"/>
    <property type="match status" value="1"/>
</dbReference>
<evidence type="ECO:0000256" key="2">
    <source>
        <dbReference type="ARBA" id="ARBA00023125"/>
    </source>
</evidence>
<proteinExistence type="predicted"/>
<protein>
    <submittedName>
        <fullName evidence="5">LacI family transcriptional regulator</fullName>
    </submittedName>
</protein>
<comment type="caution">
    <text evidence="5">The sequence shown here is derived from an EMBL/GenBank/DDBJ whole genome shotgun (WGS) entry which is preliminary data.</text>
</comment>
<keyword evidence="1" id="KW-0805">Transcription regulation</keyword>
<dbReference type="InterPro" id="IPR028082">
    <property type="entry name" value="Peripla_BP_I"/>
</dbReference>
<keyword evidence="2" id="KW-0238">DNA-binding</keyword>
<reference evidence="5 6" key="1">
    <citation type="submission" date="2018-11" db="EMBL/GenBank/DDBJ databases">
        <title>Genomes From Bacteria Associated with the Canine Oral Cavity: a Test Case for Automated Genome-Based Taxonomic Assignment.</title>
        <authorList>
            <person name="Coil D.A."/>
            <person name="Jospin G."/>
            <person name="Darling A.E."/>
            <person name="Wallis C."/>
            <person name="Davis I.J."/>
            <person name="Harris S."/>
            <person name="Eisen J.A."/>
            <person name="Holcombe L.J."/>
            <person name="O'Flynn C."/>
        </authorList>
    </citation>
    <scope>NUCLEOTIDE SEQUENCE [LARGE SCALE GENOMIC DNA]</scope>
    <source>
        <strain evidence="5 6">OH887_COT-365</strain>
    </source>
</reference>
<dbReference type="Gene3D" id="3.40.50.2300">
    <property type="match status" value="2"/>
</dbReference>
<dbReference type="CDD" id="cd06267">
    <property type="entry name" value="PBP1_LacI_sugar_binding-like"/>
    <property type="match status" value="1"/>
</dbReference>
<dbReference type="PROSITE" id="PS00356">
    <property type="entry name" value="HTH_LACI_1"/>
    <property type="match status" value="1"/>
</dbReference>
<dbReference type="Pfam" id="PF00356">
    <property type="entry name" value="LacI"/>
    <property type="match status" value="1"/>
</dbReference>
<dbReference type="Proteomes" id="UP000280819">
    <property type="component" value="Unassembled WGS sequence"/>
</dbReference>
<accession>A0A3P1T6F7</accession>
<dbReference type="GO" id="GO:0003700">
    <property type="term" value="F:DNA-binding transcription factor activity"/>
    <property type="evidence" value="ECO:0007669"/>
    <property type="project" value="TreeGrafter"/>
</dbReference>
<feature type="domain" description="HTH lacI-type" evidence="4">
    <location>
        <begin position="7"/>
        <end position="61"/>
    </location>
</feature>
<dbReference type="PROSITE" id="PS50932">
    <property type="entry name" value="HTH_LACI_2"/>
    <property type="match status" value="1"/>
</dbReference>
<evidence type="ECO:0000313" key="5">
    <source>
        <dbReference type="EMBL" id="RRD04969.1"/>
    </source>
</evidence>
<dbReference type="RefSeq" id="WP_124844745.1">
    <property type="nucleotide sequence ID" value="NZ_RQZG01000008.1"/>
</dbReference>
<sequence length="343" mass="36283">MTHDGSVTLKDVAQRAGVSIKTASRVLNDHPSVAPETRALVAAAITELNYTPDEAARSLRLGVERCVGVLVDSIGDVFFAELAAAVERGLAEHGYTCLIVSSNRERVRELDAVQMFIARRCAGMIVAPLAADSLASAELRRTPLVFVDRIGEVPTALSVVVDDVALSRRATEHLIAHGHSRIAVISDTPAMETTRLRQHGYRQAMAEHGLVVDEDLICCDLPQAADVPPALTRLLQLPAPPTAIISTNSRLTLGVVPVLHQFHRTDIAVISYGDFPLAGSLSPAITVIDHSATAIGEAAVAALLPRMQGLTPRGGGIQHVPCRLIPRGSGELSPALTSDQGGS</sequence>
<dbReference type="OrthoDB" id="3595338at2"/>
<evidence type="ECO:0000256" key="1">
    <source>
        <dbReference type="ARBA" id="ARBA00023015"/>
    </source>
</evidence>
<evidence type="ECO:0000313" key="6">
    <source>
        <dbReference type="Proteomes" id="UP000280819"/>
    </source>
</evidence>
<dbReference type="SUPFAM" id="SSF53822">
    <property type="entry name" value="Periplasmic binding protein-like I"/>
    <property type="match status" value="1"/>
</dbReference>
<dbReference type="PANTHER" id="PTHR30146">
    <property type="entry name" value="LACI-RELATED TRANSCRIPTIONAL REPRESSOR"/>
    <property type="match status" value="1"/>
</dbReference>
<dbReference type="GO" id="GO:0000976">
    <property type="term" value="F:transcription cis-regulatory region binding"/>
    <property type="evidence" value="ECO:0007669"/>
    <property type="project" value="TreeGrafter"/>
</dbReference>
<keyword evidence="3" id="KW-0804">Transcription</keyword>
<dbReference type="InterPro" id="IPR046335">
    <property type="entry name" value="LacI/GalR-like_sensor"/>
</dbReference>
<evidence type="ECO:0000259" key="4">
    <source>
        <dbReference type="PROSITE" id="PS50932"/>
    </source>
</evidence>
<dbReference type="Gene3D" id="1.10.260.40">
    <property type="entry name" value="lambda repressor-like DNA-binding domains"/>
    <property type="match status" value="1"/>
</dbReference>
<dbReference type="InterPro" id="IPR000843">
    <property type="entry name" value="HTH_LacI"/>
</dbReference>
<dbReference type="PANTHER" id="PTHR30146:SF109">
    <property type="entry name" value="HTH-TYPE TRANSCRIPTIONAL REGULATOR GALS"/>
    <property type="match status" value="1"/>
</dbReference>
<gene>
    <name evidence="5" type="ORF">EII34_08585</name>
</gene>
<dbReference type="AlphaFoldDB" id="A0A3P1T6F7"/>
<dbReference type="Pfam" id="PF13377">
    <property type="entry name" value="Peripla_BP_3"/>
    <property type="match status" value="1"/>
</dbReference>
<organism evidence="5 6">
    <name type="scientific">Arachnia propionica</name>
    <dbReference type="NCBI Taxonomy" id="1750"/>
    <lineage>
        <taxon>Bacteria</taxon>
        <taxon>Bacillati</taxon>
        <taxon>Actinomycetota</taxon>
        <taxon>Actinomycetes</taxon>
        <taxon>Propionibacteriales</taxon>
        <taxon>Propionibacteriaceae</taxon>
        <taxon>Arachnia</taxon>
    </lineage>
</organism>
<dbReference type="InterPro" id="IPR010982">
    <property type="entry name" value="Lambda_DNA-bd_dom_sf"/>
</dbReference>
<dbReference type="SMART" id="SM00354">
    <property type="entry name" value="HTH_LACI"/>
    <property type="match status" value="1"/>
</dbReference>
<dbReference type="PRINTS" id="PR00036">
    <property type="entry name" value="HTHLACI"/>
</dbReference>
<name>A0A3P1T6F7_9ACTN</name>